<comment type="caution">
    <text evidence="2">The sequence shown here is derived from an EMBL/GenBank/DDBJ whole genome shotgun (WGS) entry which is preliminary data.</text>
</comment>
<keyword evidence="3" id="KW-1185">Reference proteome</keyword>
<organism evidence="2 3">
    <name type="scientific">Amphritea pacifica</name>
    <dbReference type="NCBI Taxonomy" id="2811233"/>
    <lineage>
        <taxon>Bacteria</taxon>
        <taxon>Pseudomonadati</taxon>
        <taxon>Pseudomonadota</taxon>
        <taxon>Gammaproteobacteria</taxon>
        <taxon>Oceanospirillales</taxon>
        <taxon>Oceanospirillaceae</taxon>
        <taxon>Amphritea</taxon>
    </lineage>
</organism>
<dbReference type="Proteomes" id="UP000760472">
    <property type="component" value="Unassembled WGS sequence"/>
</dbReference>
<keyword evidence="1" id="KW-0812">Transmembrane</keyword>
<dbReference type="RefSeq" id="WP_205213690.1">
    <property type="nucleotide sequence ID" value="NZ_JAFFZP010000016.1"/>
</dbReference>
<accession>A0ABS2W8F4</accession>
<keyword evidence="1" id="KW-1133">Transmembrane helix</keyword>
<evidence type="ECO:0000313" key="2">
    <source>
        <dbReference type="EMBL" id="MBN0987993.1"/>
    </source>
</evidence>
<protein>
    <recommendedName>
        <fullName evidence="4">DUF4149 domain-containing protein</fullName>
    </recommendedName>
</protein>
<feature type="transmembrane region" description="Helical" evidence="1">
    <location>
        <begin position="12"/>
        <end position="33"/>
    </location>
</feature>
<feature type="transmembrane region" description="Helical" evidence="1">
    <location>
        <begin position="103"/>
        <end position="122"/>
    </location>
</feature>
<sequence>MERSLIRREVIPFLQMFGALILGTAIADALLHFFDLVWVGRWLGIPGVLLILLSFLYSMRKHKMISFGKPKTLLILHETLGWSGSLMILVHAGIHVYTVLPWLALAAMLVNVISGMTGKYLLNRSRQFLAVKKDLYLQQGLSEEAIEKKLFWDATTFDLMKKWRAVHLPITLVFTVLGLTHILSILLFWEWK</sequence>
<keyword evidence="1" id="KW-0472">Membrane</keyword>
<evidence type="ECO:0000313" key="3">
    <source>
        <dbReference type="Proteomes" id="UP000760472"/>
    </source>
</evidence>
<reference evidence="2 3" key="1">
    <citation type="submission" date="2021-02" db="EMBL/GenBank/DDBJ databases">
        <title>A novel species of genus Amphritea isolated from a fishpond in China.</title>
        <authorList>
            <person name="Lu H."/>
        </authorList>
    </citation>
    <scope>NUCLEOTIDE SEQUENCE [LARGE SCALE GENOMIC DNA]</scope>
    <source>
        <strain evidence="2 3">RP18W</strain>
    </source>
</reference>
<feature type="transmembrane region" description="Helical" evidence="1">
    <location>
        <begin position="168"/>
        <end position="189"/>
    </location>
</feature>
<gene>
    <name evidence="2" type="ORF">JW498_11510</name>
</gene>
<feature type="transmembrane region" description="Helical" evidence="1">
    <location>
        <begin position="39"/>
        <end position="58"/>
    </location>
</feature>
<name>A0ABS2W8F4_9GAMM</name>
<feature type="transmembrane region" description="Helical" evidence="1">
    <location>
        <begin position="79"/>
        <end position="97"/>
    </location>
</feature>
<proteinExistence type="predicted"/>
<evidence type="ECO:0000256" key="1">
    <source>
        <dbReference type="SAM" id="Phobius"/>
    </source>
</evidence>
<evidence type="ECO:0008006" key="4">
    <source>
        <dbReference type="Google" id="ProtNLM"/>
    </source>
</evidence>
<dbReference type="EMBL" id="JAFFZP010000016">
    <property type="protein sequence ID" value="MBN0987993.1"/>
    <property type="molecule type" value="Genomic_DNA"/>
</dbReference>